<organism evidence="8 9">
    <name type="scientific">Tamaricihabitans halophyticus</name>
    <dbReference type="NCBI Taxonomy" id="1262583"/>
    <lineage>
        <taxon>Bacteria</taxon>
        <taxon>Bacillati</taxon>
        <taxon>Actinomycetota</taxon>
        <taxon>Actinomycetes</taxon>
        <taxon>Pseudonocardiales</taxon>
        <taxon>Pseudonocardiaceae</taxon>
        <taxon>Tamaricihabitans</taxon>
    </lineage>
</organism>
<comment type="similarity">
    <text evidence="3 6">Belongs to the DHNA family.</text>
</comment>
<keyword evidence="5 6" id="KW-0456">Lyase</keyword>
<dbReference type="PANTHER" id="PTHR42844">
    <property type="entry name" value="DIHYDRONEOPTERIN ALDOLASE 1-RELATED"/>
    <property type="match status" value="1"/>
</dbReference>
<dbReference type="PANTHER" id="PTHR42844:SF1">
    <property type="entry name" value="DIHYDRONEOPTERIN ALDOLASE 1-RELATED"/>
    <property type="match status" value="1"/>
</dbReference>
<dbReference type="GO" id="GO:0005737">
    <property type="term" value="C:cytoplasm"/>
    <property type="evidence" value="ECO:0007669"/>
    <property type="project" value="TreeGrafter"/>
</dbReference>
<evidence type="ECO:0000256" key="4">
    <source>
        <dbReference type="ARBA" id="ARBA00022909"/>
    </source>
</evidence>
<dbReference type="Pfam" id="PF02152">
    <property type="entry name" value="FolB"/>
    <property type="match status" value="1"/>
</dbReference>
<evidence type="ECO:0000256" key="5">
    <source>
        <dbReference type="ARBA" id="ARBA00023239"/>
    </source>
</evidence>
<comment type="pathway">
    <text evidence="2 6">Cofactor biosynthesis; tetrahydrofolate biosynthesis; 2-amino-4-hydroxy-6-hydroxymethyl-7,8-dihydropteridine diphosphate from 7,8-dihydroneopterin triphosphate: step 3/4.</text>
</comment>
<keyword evidence="9" id="KW-1185">Reference proteome</keyword>
<dbReference type="EC" id="4.1.2.25" evidence="6"/>
<protein>
    <recommendedName>
        <fullName evidence="6">7,8-dihydroneopterin aldolase</fullName>
        <ecNumber evidence="6">4.1.2.25</ecNumber>
    </recommendedName>
</protein>
<evidence type="ECO:0000256" key="2">
    <source>
        <dbReference type="ARBA" id="ARBA00005013"/>
    </source>
</evidence>
<dbReference type="EMBL" id="SLXQ01000001">
    <property type="protein sequence ID" value="TCP56730.1"/>
    <property type="molecule type" value="Genomic_DNA"/>
</dbReference>
<proteinExistence type="inferred from homology"/>
<dbReference type="GO" id="GO:0004150">
    <property type="term" value="F:dihydroneopterin aldolase activity"/>
    <property type="evidence" value="ECO:0007669"/>
    <property type="project" value="UniProtKB-UniRule"/>
</dbReference>
<accession>A0A4R2R1Y5</accession>
<dbReference type="CDD" id="cd00534">
    <property type="entry name" value="DHNA_DHNTPE"/>
    <property type="match status" value="1"/>
</dbReference>
<evidence type="ECO:0000313" key="9">
    <source>
        <dbReference type="Proteomes" id="UP000294911"/>
    </source>
</evidence>
<dbReference type="NCBIfam" id="TIGR00526">
    <property type="entry name" value="folB_dom"/>
    <property type="match status" value="1"/>
</dbReference>
<evidence type="ECO:0000256" key="3">
    <source>
        <dbReference type="ARBA" id="ARBA00005708"/>
    </source>
</evidence>
<comment type="catalytic activity">
    <reaction evidence="1 6">
        <text>7,8-dihydroneopterin = 6-hydroxymethyl-7,8-dihydropterin + glycolaldehyde</text>
        <dbReference type="Rhea" id="RHEA:10540"/>
        <dbReference type="ChEBI" id="CHEBI:17001"/>
        <dbReference type="ChEBI" id="CHEBI:17071"/>
        <dbReference type="ChEBI" id="CHEBI:44841"/>
        <dbReference type="EC" id="4.1.2.25"/>
    </reaction>
</comment>
<name>A0A4R2R1Y5_9PSEU</name>
<evidence type="ECO:0000313" key="8">
    <source>
        <dbReference type="EMBL" id="TCP56730.1"/>
    </source>
</evidence>
<reference evidence="8 9" key="1">
    <citation type="submission" date="2019-03" db="EMBL/GenBank/DDBJ databases">
        <title>Genomic Encyclopedia of Type Strains, Phase IV (KMG-IV): sequencing the most valuable type-strain genomes for metagenomic binning, comparative biology and taxonomic classification.</title>
        <authorList>
            <person name="Goeker M."/>
        </authorList>
    </citation>
    <scope>NUCLEOTIDE SEQUENCE [LARGE SCALE GENOMIC DNA]</scope>
    <source>
        <strain evidence="8 9">DSM 45765</strain>
    </source>
</reference>
<dbReference type="FunFam" id="3.30.1130.10:FF:000003">
    <property type="entry name" value="7,8-dihydroneopterin aldolase"/>
    <property type="match status" value="1"/>
</dbReference>
<comment type="function">
    <text evidence="6">Catalyzes the conversion of 7,8-dihydroneopterin to 6-hydroxymethyl-7,8-dihydropterin.</text>
</comment>
<gene>
    <name evidence="8" type="ORF">EV191_101676</name>
</gene>
<dbReference type="NCBIfam" id="TIGR00525">
    <property type="entry name" value="folB"/>
    <property type="match status" value="1"/>
</dbReference>
<dbReference type="OrthoDB" id="3212934at2"/>
<dbReference type="GO" id="GO:0046656">
    <property type="term" value="P:folic acid biosynthetic process"/>
    <property type="evidence" value="ECO:0007669"/>
    <property type="project" value="UniProtKB-UniRule"/>
</dbReference>
<dbReference type="SUPFAM" id="SSF55620">
    <property type="entry name" value="Tetrahydrobiopterin biosynthesis enzymes-like"/>
    <property type="match status" value="1"/>
</dbReference>
<dbReference type="RefSeq" id="WP_132875294.1">
    <property type="nucleotide sequence ID" value="NZ_SLXQ01000001.1"/>
</dbReference>
<dbReference type="AlphaFoldDB" id="A0A4R2R1Y5"/>
<dbReference type="InterPro" id="IPR006157">
    <property type="entry name" value="FolB_dom"/>
</dbReference>
<sequence length="130" mass="14020">MADRITLTGLKVFGRHGVFEQERVDGHKFVVDVTVWADLTAASRSDDLTDTFDYGAIAQLAARIVGGESCLLVERLAGKIADELMLDARLVAAEVTVHKPTAPIPLDFADVAVTIRRSRRSAGKAARASE</sequence>
<dbReference type="SMART" id="SM00905">
    <property type="entry name" value="FolB"/>
    <property type="match status" value="1"/>
</dbReference>
<evidence type="ECO:0000259" key="7">
    <source>
        <dbReference type="SMART" id="SM00905"/>
    </source>
</evidence>
<feature type="domain" description="Dihydroneopterin aldolase/epimerase" evidence="7">
    <location>
        <begin position="5"/>
        <end position="117"/>
    </location>
</feature>
<dbReference type="InterPro" id="IPR043133">
    <property type="entry name" value="GTP-CH-I_C/QueF"/>
</dbReference>
<evidence type="ECO:0000256" key="1">
    <source>
        <dbReference type="ARBA" id="ARBA00001353"/>
    </source>
</evidence>
<evidence type="ECO:0000256" key="6">
    <source>
        <dbReference type="RuleBase" id="RU362079"/>
    </source>
</evidence>
<dbReference type="Proteomes" id="UP000294911">
    <property type="component" value="Unassembled WGS sequence"/>
</dbReference>
<dbReference type="Gene3D" id="3.30.1130.10">
    <property type="match status" value="1"/>
</dbReference>
<dbReference type="InterPro" id="IPR006156">
    <property type="entry name" value="Dihydroneopterin_aldolase"/>
</dbReference>
<dbReference type="UniPathway" id="UPA00077">
    <property type="reaction ID" value="UER00154"/>
</dbReference>
<keyword evidence="4 6" id="KW-0289">Folate biosynthesis</keyword>
<dbReference type="GO" id="GO:0046654">
    <property type="term" value="P:tetrahydrofolate biosynthetic process"/>
    <property type="evidence" value="ECO:0007669"/>
    <property type="project" value="UniProtKB-UniRule"/>
</dbReference>
<comment type="caution">
    <text evidence="8">The sequence shown here is derived from an EMBL/GenBank/DDBJ whole genome shotgun (WGS) entry which is preliminary data.</text>
</comment>